<evidence type="ECO:0000313" key="7">
    <source>
        <dbReference type="Proteomes" id="UP000525078"/>
    </source>
</evidence>
<evidence type="ECO:0000313" key="6">
    <source>
        <dbReference type="EMBL" id="KAF4369714.1"/>
    </source>
</evidence>
<evidence type="ECO:0000313" key="8">
    <source>
        <dbReference type="Proteomes" id="UP000583929"/>
    </source>
</evidence>
<dbReference type="EC" id="2.4.1.-" evidence="4"/>
<organism evidence="5 8">
    <name type="scientific">Cannabis sativa</name>
    <name type="common">Hemp</name>
    <name type="synonym">Marijuana</name>
    <dbReference type="NCBI Taxonomy" id="3483"/>
    <lineage>
        <taxon>Eukaryota</taxon>
        <taxon>Viridiplantae</taxon>
        <taxon>Streptophyta</taxon>
        <taxon>Embryophyta</taxon>
        <taxon>Tracheophyta</taxon>
        <taxon>Spermatophyta</taxon>
        <taxon>Magnoliopsida</taxon>
        <taxon>eudicotyledons</taxon>
        <taxon>Gunneridae</taxon>
        <taxon>Pentapetalae</taxon>
        <taxon>rosids</taxon>
        <taxon>fabids</taxon>
        <taxon>Rosales</taxon>
        <taxon>Cannabaceae</taxon>
        <taxon>Cannabis</taxon>
    </lineage>
</organism>
<evidence type="ECO:0000313" key="5">
    <source>
        <dbReference type="EMBL" id="KAF4346618.1"/>
    </source>
</evidence>
<dbReference type="Gene3D" id="3.90.550.10">
    <property type="entry name" value="Spore Coat Polysaccharide Biosynthesis Protein SpsA, Chain A"/>
    <property type="match status" value="1"/>
</dbReference>
<dbReference type="PANTHER" id="PTHR11183">
    <property type="entry name" value="GLYCOGENIN SUBFAMILY MEMBER"/>
    <property type="match status" value="1"/>
</dbReference>
<keyword evidence="1" id="KW-0328">Glycosyltransferase</keyword>
<keyword evidence="3" id="KW-0464">Manganese</keyword>
<reference evidence="7 8" key="1">
    <citation type="journal article" date="2020" name="bioRxiv">
        <title>Sequence and annotation of 42 cannabis genomes reveals extensive copy number variation in cannabinoid synthesis and pathogen resistance genes.</title>
        <authorList>
            <person name="Mckernan K.J."/>
            <person name="Helbert Y."/>
            <person name="Kane L.T."/>
            <person name="Ebling H."/>
            <person name="Zhang L."/>
            <person name="Liu B."/>
            <person name="Eaton Z."/>
            <person name="Mclaughlin S."/>
            <person name="Kingan S."/>
            <person name="Baybayan P."/>
            <person name="Concepcion G."/>
            <person name="Jordan M."/>
            <person name="Riva A."/>
            <person name="Barbazuk W."/>
            <person name="Harkins T."/>
        </authorList>
    </citation>
    <scope>NUCLEOTIDE SEQUENCE [LARGE SCALE GENOMIC DNA]</scope>
    <source>
        <strain evidence="7 8">cv. Jamaican Lion 4</strain>
        <strain evidence="5">Father</strain>
        <strain evidence="6">Mother</strain>
        <tissue evidence="5">Leaf</tissue>
    </source>
</reference>
<evidence type="ECO:0000256" key="4">
    <source>
        <dbReference type="RuleBase" id="RU362027"/>
    </source>
</evidence>
<dbReference type="SUPFAM" id="SSF53448">
    <property type="entry name" value="Nucleotide-diphospho-sugar transferases"/>
    <property type="match status" value="1"/>
</dbReference>
<dbReference type="AlphaFoldDB" id="A0A7J6DKH0"/>
<name>A0A7J6DKH0_CANSA</name>
<sequence length="608" mass="70607">MRSKNSYINIYNNNNTKSYFGKHIRPFILFFLSLALFLLLAFSCPQKTPTTNNYIFSTTTRLDLNQQQHHHHEDNIVISNKYPEWFEIIAEKLNTTRKIKLGLVNLEHEELDDGLRGLHGLADVVTVRFDTLSGSDRPNWDDFYPEWIDENQTWGTPKCPEIPLPSLLESAYDDIDVVVSAVPCGTPPRDVFELQVNLVVANLAVRSSSSRSGSDRTVYVVFVGSCGPMLEIFRCDDLMSQQRGEFWVYKPEMSRLKQKVAMPFGSCQLVPPPNYHQTEKEELRRWALQEPGSDNIEPEAQPKTKPNQIINQQHRGPRYAYATVLHSSESYVCGAIALAQSIRRTKSTRDLVLLADKSISTKSRRGLRSAGWQIVPIDRIRSPFAKKGSYNEWNYSKLRLWQLVRYDKIVFIDADLLVLSNLDYLFLYPQLSAAGNDRFLFNSGVMVIEPSNCLFKVLSEKTFELKSYNGGDQGFLNEVFTWWHRLPRSINYLKIFRRSSNGDFLHEVGRGQKIGAIHYLGLKPWLCYRDYDCNWDMPDHLIYASDSAHRRWWEVYDYMPKNLQSYCGLTKKMDRRIKKWRGIANKIDLPSGHWKIQPKDLRRHRLVD</sequence>
<dbReference type="InterPro" id="IPR002495">
    <property type="entry name" value="Glyco_trans_8"/>
</dbReference>
<evidence type="ECO:0000256" key="3">
    <source>
        <dbReference type="ARBA" id="ARBA00023211"/>
    </source>
</evidence>
<evidence type="ECO:0000256" key="2">
    <source>
        <dbReference type="ARBA" id="ARBA00022679"/>
    </source>
</evidence>
<dbReference type="EMBL" id="JAATIP010000124">
    <property type="protein sequence ID" value="KAF4369714.1"/>
    <property type="molecule type" value="Genomic_DNA"/>
</dbReference>
<accession>A0A7J6DKH0</accession>
<dbReference type="Proteomes" id="UP000525078">
    <property type="component" value="Unassembled WGS sequence"/>
</dbReference>
<dbReference type="InterPro" id="IPR050587">
    <property type="entry name" value="GNT1/Glycosyltrans_8"/>
</dbReference>
<dbReference type="InterPro" id="IPR029044">
    <property type="entry name" value="Nucleotide-diphossugar_trans"/>
</dbReference>
<dbReference type="EMBL" id="JAATIQ010000953">
    <property type="protein sequence ID" value="KAF4346618.1"/>
    <property type="molecule type" value="Genomic_DNA"/>
</dbReference>
<proteinExistence type="inferred from homology"/>
<comment type="caution">
    <text evidence="5">The sequence shown here is derived from an EMBL/GenBank/DDBJ whole genome shotgun (WGS) entry which is preliminary data.</text>
</comment>
<dbReference type="GO" id="GO:0016757">
    <property type="term" value="F:glycosyltransferase activity"/>
    <property type="evidence" value="ECO:0007669"/>
    <property type="project" value="UniProtKB-KW"/>
</dbReference>
<keyword evidence="2" id="KW-0808">Transferase</keyword>
<dbReference type="Pfam" id="PF01501">
    <property type="entry name" value="Glyco_transf_8"/>
    <property type="match status" value="1"/>
</dbReference>
<dbReference type="CDD" id="cd02537">
    <property type="entry name" value="GT8_Glycogenin"/>
    <property type="match status" value="1"/>
</dbReference>
<evidence type="ECO:0000256" key="1">
    <source>
        <dbReference type="ARBA" id="ARBA00022676"/>
    </source>
</evidence>
<keyword evidence="8" id="KW-1185">Reference proteome</keyword>
<gene>
    <name evidence="6" type="ORF">F8388_015801</name>
    <name evidence="5" type="ORF">G4B88_015187</name>
</gene>
<protein>
    <recommendedName>
        <fullName evidence="4">Hexosyltransferase</fullName>
        <ecNumber evidence="4">2.4.1.-</ecNumber>
    </recommendedName>
</protein>
<dbReference type="Proteomes" id="UP000583929">
    <property type="component" value="Unassembled WGS sequence"/>
</dbReference>
<comment type="similarity">
    <text evidence="4">Belongs to the glycosyltransferase 8 family.</text>
</comment>